<reference evidence="1" key="1">
    <citation type="submission" date="2020-12" db="EMBL/GenBank/DDBJ databases">
        <title>Metabolic potential, ecology and presence of endohyphal bacteria is reflected in genomic diversity of Mucoromycotina.</title>
        <authorList>
            <person name="Muszewska A."/>
            <person name="Okrasinska A."/>
            <person name="Steczkiewicz K."/>
            <person name="Drgas O."/>
            <person name="Orlowska M."/>
            <person name="Perlinska-Lenart U."/>
            <person name="Aleksandrzak-Piekarczyk T."/>
            <person name="Szatraj K."/>
            <person name="Zielenkiewicz U."/>
            <person name="Pilsyk S."/>
            <person name="Malc E."/>
            <person name="Mieczkowski P."/>
            <person name="Kruszewska J.S."/>
            <person name="Biernat P."/>
            <person name="Pawlowska J."/>
        </authorList>
    </citation>
    <scope>NUCLEOTIDE SEQUENCE</scope>
    <source>
        <strain evidence="1">WA0000051536</strain>
    </source>
</reference>
<protein>
    <submittedName>
        <fullName evidence="1">Uncharacterized protein</fullName>
    </submittedName>
</protein>
<proteinExistence type="predicted"/>
<name>A0A8H7UMG9_9FUNG</name>
<gene>
    <name evidence="1" type="ORF">INT44_004832</name>
</gene>
<dbReference type="EMBL" id="JAEPRA010000003">
    <property type="protein sequence ID" value="KAG2187162.1"/>
    <property type="molecule type" value="Genomic_DNA"/>
</dbReference>
<dbReference type="AlphaFoldDB" id="A0A8H7UMG9"/>
<sequence>MNIGRGNILHTDQRSIVELPLAEILFGGEAREITTVVYLPANFATLYDVALPLTVKHSIAEFGVCT</sequence>
<organism evidence="1 2">
    <name type="scientific">Umbelopsis vinacea</name>
    <dbReference type="NCBI Taxonomy" id="44442"/>
    <lineage>
        <taxon>Eukaryota</taxon>
        <taxon>Fungi</taxon>
        <taxon>Fungi incertae sedis</taxon>
        <taxon>Mucoromycota</taxon>
        <taxon>Mucoromycotina</taxon>
        <taxon>Umbelopsidomycetes</taxon>
        <taxon>Umbelopsidales</taxon>
        <taxon>Umbelopsidaceae</taxon>
        <taxon>Umbelopsis</taxon>
    </lineage>
</organism>
<evidence type="ECO:0000313" key="1">
    <source>
        <dbReference type="EMBL" id="KAG2187162.1"/>
    </source>
</evidence>
<evidence type="ECO:0000313" key="2">
    <source>
        <dbReference type="Proteomes" id="UP000612746"/>
    </source>
</evidence>
<keyword evidence="2" id="KW-1185">Reference proteome</keyword>
<accession>A0A8H7UMG9</accession>
<dbReference type="Proteomes" id="UP000612746">
    <property type="component" value="Unassembled WGS sequence"/>
</dbReference>
<comment type="caution">
    <text evidence="1">The sequence shown here is derived from an EMBL/GenBank/DDBJ whole genome shotgun (WGS) entry which is preliminary data.</text>
</comment>